<dbReference type="Gene3D" id="3.90.79.10">
    <property type="entry name" value="Nucleoside Triphosphate Pyrophosphohydrolase"/>
    <property type="match status" value="1"/>
</dbReference>
<reference evidence="3" key="1">
    <citation type="submission" date="2023-08" db="EMBL/GenBank/DDBJ databases">
        <title>Black Yeasts Isolated from many extreme environments.</title>
        <authorList>
            <person name="Coleine C."/>
            <person name="Stajich J.E."/>
            <person name="Selbmann L."/>
        </authorList>
    </citation>
    <scope>NUCLEOTIDE SEQUENCE</scope>
    <source>
        <strain evidence="3">CCFEE 5401</strain>
    </source>
</reference>
<evidence type="ECO:0000313" key="3">
    <source>
        <dbReference type="EMBL" id="KAK5104834.1"/>
    </source>
</evidence>
<dbReference type="InterPro" id="IPR015797">
    <property type="entry name" value="NUDIX_hydrolase-like_dom_sf"/>
</dbReference>
<gene>
    <name evidence="3" type="ORF">LTR62_003147</name>
</gene>
<dbReference type="PROSITE" id="PS51462">
    <property type="entry name" value="NUDIX"/>
    <property type="match status" value="1"/>
</dbReference>
<dbReference type="SUPFAM" id="SSF55811">
    <property type="entry name" value="Nudix"/>
    <property type="match status" value="1"/>
</dbReference>
<evidence type="ECO:0000259" key="2">
    <source>
        <dbReference type="PROSITE" id="PS51462"/>
    </source>
</evidence>
<dbReference type="GO" id="GO:0016787">
    <property type="term" value="F:hydrolase activity"/>
    <property type="evidence" value="ECO:0007669"/>
    <property type="project" value="UniProtKB-KW"/>
</dbReference>
<dbReference type="AlphaFoldDB" id="A0AAN7TA46"/>
<name>A0AAN7TA46_9PEZI</name>
<dbReference type="PROSITE" id="PS00893">
    <property type="entry name" value="NUDIX_BOX"/>
    <property type="match status" value="1"/>
</dbReference>
<evidence type="ECO:0000256" key="1">
    <source>
        <dbReference type="ARBA" id="ARBA00022801"/>
    </source>
</evidence>
<protein>
    <recommendedName>
        <fullName evidence="2">Nudix hydrolase domain-containing protein</fullName>
    </recommendedName>
</protein>
<accession>A0AAN7TA46</accession>
<keyword evidence="1" id="KW-0378">Hydrolase</keyword>
<dbReference type="InterPro" id="IPR020084">
    <property type="entry name" value="NUDIX_hydrolase_CS"/>
</dbReference>
<dbReference type="Proteomes" id="UP001310890">
    <property type="component" value="Unassembled WGS sequence"/>
</dbReference>
<organism evidence="3 4">
    <name type="scientific">Meristemomyces frigidus</name>
    <dbReference type="NCBI Taxonomy" id="1508187"/>
    <lineage>
        <taxon>Eukaryota</taxon>
        <taxon>Fungi</taxon>
        <taxon>Dikarya</taxon>
        <taxon>Ascomycota</taxon>
        <taxon>Pezizomycotina</taxon>
        <taxon>Dothideomycetes</taxon>
        <taxon>Dothideomycetidae</taxon>
        <taxon>Mycosphaerellales</taxon>
        <taxon>Teratosphaeriaceae</taxon>
        <taxon>Meristemomyces</taxon>
    </lineage>
</organism>
<dbReference type="EMBL" id="JAVRRL010000205">
    <property type="protein sequence ID" value="KAK5104834.1"/>
    <property type="molecule type" value="Genomic_DNA"/>
</dbReference>
<proteinExistence type="predicted"/>
<evidence type="ECO:0000313" key="4">
    <source>
        <dbReference type="Proteomes" id="UP001310890"/>
    </source>
</evidence>
<comment type="caution">
    <text evidence="3">The sequence shown here is derived from an EMBL/GenBank/DDBJ whole genome shotgun (WGS) entry which is preliminary data.</text>
</comment>
<feature type="domain" description="Nudix hydrolase" evidence="2">
    <location>
        <begin position="17"/>
        <end position="165"/>
    </location>
</feature>
<dbReference type="InterPro" id="IPR000086">
    <property type="entry name" value="NUDIX_hydrolase_dom"/>
</dbReference>
<sequence>MPTSPSLPVSAAFPASHLTIGAGVAIFHLASSRVVLCYHTRDKYWFLPKGRRNANEETGRAAEREGFEESGFRNRLLPIPVRHRQPTDPDQGFERFVVEPVWTLLAPVGGRGQYILHWYVAETVPRVVEASYAAAGQASDQSGGASRIYEAPAPFPKDLSLRGRIAMDVVVGADGLGRLYEPYRHEGTGVDEEEMLYTSELLSIEDARRKMRGSVMADVVQVGWEAIQLRFEIEGG</sequence>